<evidence type="ECO:0000313" key="1">
    <source>
        <dbReference type="EMBL" id="SKC24033.1"/>
    </source>
</evidence>
<keyword evidence="2" id="KW-1185">Reference proteome</keyword>
<dbReference type="PANTHER" id="PTHR35527">
    <property type="entry name" value="CHOLOYLGLYCINE HYDROLASE"/>
    <property type="match status" value="1"/>
</dbReference>
<dbReference type="EMBL" id="FUYV01000026">
    <property type="protein sequence ID" value="SKC24033.1"/>
    <property type="molecule type" value="Genomic_DNA"/>
</dbReference>
<dbReference type="PANTHER" id="PTHR35527:SF2">
    <property type="entry name" value="HYDROLASE"/>
    <property type="match status" value="1"/>
</dbReference>
<protein>
    <submittedName>
        <fullName evidence="1">Choloylglycine hydrolase</fullName>
    </submittedName>
</protein>
<keyword evidence="1" id="KW-0378">Hydrolase</keyword>
<reference evidence="1 2" key="1">
    <citation type="submission" date="2017-02" db="EMBL/GenBank/DDBJ databases">
        <authorList>
            <person name="Peterson S.W."/>
        </authorList>
    </citation>
    <scope>NUCLEOTIDE SEQUENCE [LARGE SCALE GENOMIC DNA]</scope>
    <source>
        <strain evidence="1 2">DSM 24412</strain>
    </source>
</reference>
<proteinExistence type="predicted"/>
<dbReference type="Proteomes" id="UP000191055">
    <property type="component" value="Unassembled WGS sequence"/>
</dbReference>
<sequence>MPYGFEIEGFPNLSTTRWRMVADQKKMVYYFETALTPNTFWVDLKKIDFSEKASVRKLDLSNDKTYSGETSAEFVVSKPFKFIGL</sequence>
<dbReference type="GO" id="GO:0016787">
    <property type="term" value="F:hydrolase activity"/>
    <property type="evidence" value="ECO:0007669"/>
    <property type="project" value="UniProtKB-KW"/>
</dbReference>
<dbReference type="AlphaFoldDB" id="A0A1T5HTN5"/>
<organism evidence="1 2">
    <name type="scientific">Alkalitalea saponilacus</name>
    <dbReference type="NCBI Taxonomy" id="889453"/>
    <lineage>
        <taxon>Bacteria</taxon>
        <taxon>Pseudomonadati</taxon>
        <taxon>Bacteroidota</taxon>
        <taxon>Bacteroidia</taxon>
        <taxon>Marinilabiliales</taxon>
        <taxon>Marinilabiliaceae</taxon>
        <taxon>Alkalitalea</taxon>
    </lineage>
</organism>
<dbReference type="STRING" id="889453.SAMN03080601_03325"/>
<dbReference type="SUPFAM" id="SSF56235">
    <property type="entry name" value="N-terminal nucleophile aminohydrolases (Ntn hydrolases)"/>
    <property type="match status" value="1"/>
</dbReference>
<gene>
    <name evidence="1" type="ORF">SAMN03080601_03325</name>
</gene>
<dbReference type="InterPro" id="IPR052193">
    <property type="entry name" value="Peptidase_C59"/>
</dbReference>
<evidence type="ECO:0000313" key="2">
    <source>
        <dbReference type="Proteomes" id="UP000191055"/>
    </source>
</evidence>
<accession>A0A1T5HTN5</accession>
<dbReference type="Gene3D" id="3.60.60.10">
    <property type="entry name" value="Penicillin V Acylase, Chain A"/>
    <property type="match status" value="1"/>
</dbReference>
<name>A0A1T5HTN5_9BACT</name>
<dbReference type="InterPro" id="IPR029055">
    <property type="entry name" value="Ntn_hydrolases_N"/>
</dbReference>